<accession>A0A9D0ZFF7</accession>
<keyword evidence="1" id="KW-1133">Transmembrane helix</keyword>
<evidence type="ECO:0000313" key="3">
    <source>
        <dbReference type="Proteomes" id="UP000824262"/>
    </source>
</evidence>
<name>A0A9D0ZFF7_9FIRM</name>
<protein>
    <submittedName>
        <fullName evidence="2">YbaN family protein</fullName>
    </submittedName>
</protein>
<dbReference type="PANTHER" id="PTHR35813">
    <property type="entry name" value="INNER MEMBRANE PROTEIN YBAN"/>
    <property type="match status" value="1"/>
</dbReference>
<feature type="transmembrane region" description="Helical" evidence="1">
    <location>
        <begin position="75"/>
        <end position="93"/>
    </location>
</feature>
<dbReference type="PIRSF" id="PIRSF016789">
    <property type="entry name" value="DUF454"/>
    <property type="match status" value="1"/>
</dbReference>
<dbReference type="GO" id="GO:0005886">
    <property type="term" value="C:plasma membrane"/>
    <property type="evidence" value="ECO:0007669"/>
    <property type="project" value="TreeGrafter"/>
</dbReference>
<dbReference type="EMBL" id="DVGA01000041">
    <property type="protein sequence ID" value="HIQ78374.1"/>
    <property type="molecule type" value="Genomic_DNA"/>
</dbReference>
<proteinExistence type="predicted"/>
<reference evidence="2" key="1">
    <citation type="submission" date="2020-10" db="EMBL/GenBank/DDBJ databases">
        <authorList>
            <person name="Gilroy R."/>
        </authorList>
    </citation>
    <scope>NUCLEOTIDE SEQUENCE</scope>
    <source>
        <strain evidence="2">ChiBcolR7-354</strain>
    </source>
</reference>
<organism evidence="2 3">
    <name type="scientific">Candidatus Scatomorpha intestinavium</name>
    <dbReference type="NCBI Taxonomy" id="2840922"/>
    <lineage>
        <taxon>Bacteria</taxon>
        <taxon>Bacillati</taxon>
        <taxon>Bacillota</taxon>
        <taxon>Clostridia</taxon>
        <taxon>Eubacteriales</taxon>
        <taxon>Candidatus Scatomorpha</taxon>
    </lineage>
</organism>
<sequence length="136" mass="15155">MKLKKALYVILGCVGVGLGAVGAVVPLLPAFPFLLLAAFCFAKSSERLHTWFINTKLYKKNLESYVKGRGMTWDAKIRIMITVTLVMSVGFTIMMLRALYIPCTVLGGVWVFHLLYFIFGVKTLPKSEAARFEAES</sequence>
<dbReference type="AlphaFoldDB" id="A0A9D0ZFF7"/>
<dbReference type="PANTHER" id="PTHR35813:SF1">
    <property type="entry name" value="INNER MEMBRANE PROTEIN YBAN"/>
    <property type="match status" value="1"/>
</dbReference>
<feature type="transmembrane region" description="Helical" evidence="1">
    <location>
        <begin position="99"/>
        <end position="119"/>
    </location>
</feature>
<gene>
    <name evidence="2" type="ORF">IAB77_03850</name>
</gene>
<reference evidence="2" key="2">
    <citation type="journal article" date="2021" name="PeerJ">
        <title>Extensive microbial diversity within the chicken gut microbiome revealed by metagenomics and culture.</title>
        <authorList>
            <person name="Gilroy R."/>
            <person name="Ravi A."/>
            <person name="Getino M."/>
            <person name="Pursley I."/>
            <person name="Horton D.L."/>
            <person name="Alikhan N.F."/>
            <person name="Baker D."/>
            <person name="Gharbi K."/>
            <person name="Hall N."/>
            <person name="Watson M."/>
            <person name="Adriaenssens E.M."/>
            <person name="Foster-Nyarko E."/>
            <person name="Jarju S."/>
            <person name="Secka A."/>
            <person name="Antonio M."/>
            <person name="Oren A."/>
            <person name="Chaudhuri R.R."/>
            <person name="La Ragione R."/>
            <person name="Hildebrand F."/>
            <person name="Pallen M.J."/>
        </authorList>
    </citation>
    <scope>NUCLEOTIDE SEQUENCE</scope>
    <source>
        <strain evidence="2">ChiBcolR7-354</strain>
    </source>
</reference>
<evidence type="ECO:0000313" key="2">
    <source>
        <dbReference type="EMBL" id="HIQ78374.1"/>
    </source>
</evidence>
<feature type="transmembrane region" description="Helical" evidence="1">
    <location>
        <begin position="7"/>
        <end position="27"/>
    </location>
</feature>
<keyword evidence="1" id="KW-0812">Transmembrane</keyword>
<dbReference type="InterPro" id="IPR007401">
    <property type="entry name" value="DUF454"/>
</dbReference>
<dbReference type="Proteomes" id="UP000824262">
    <property type="component" value="Unassembled WGS sequence"/>
</dbReference>
<comment type="caution">
    <text evidence="2">The sequence shown here is derived from an EMBL/GenBank/DDBJ whole genome shotgun (WGS) entry which is preliminary data.</text>
</comment>
<evidence type="ECO:0000256" key="1">
    <source>
        <dbReference type="SAM" id="Phobius"/>
    </source>
</evidence>
<keyword evidence="1" id="KW-0472">Membrane</keyword>
<dbReference type="Pfam" id="PF04304">
    <property type="entry name" value="DUF454"/>
    <property type="match status" value="1"/>
</dbReference>